<dbReference type="PANTHER" id="PTHR36433">
    <property type="entry name" value="HYPOTHETICAL CYTOSOLIC PROTEIN"/>
    <property type="match status" value="1"/>
</dbReference>
<dbReference type="KEGG" id="scia:HUG15_09885"/>
<dbReference type="EMBL" id="CP054705">
    <property type="protein sequence ID" value="QQK75848.1"/>
    <property type="molecule type" value="Genomic_DNA"/>
</dbReference>
<dbReference type="Gene3D" id="2.40.50.480">
    <property type="match status" value="1"/>
</dbReference>
<proteinExistence type="predicted"/>
<evidence type="ECO:0000313" key="1">
    <source>
        <dbReference type="EMBL" id="QQK75848.1"/>
    </source>
</evidence>
<gene>
    <name evidence="1" type="ORF">HUG15_09885</name>
</gene>
<dbReference type="InterPro" id="IPR036166">
    <property type="entry name" value="YxeA-like_sf"/>
</dbReference>
<dbReference type="Pfam" id="PF06486">
    <property type="entry name" value="DUF1093"/>
    <property type="match status" value="1"/>
</dbReference>
<reference evidence="1 2" key="1">
    <citation type="submission" date="2020-06" db="EMBL/GenBank/DDBJ databases">
        <title>Genomic analysis of Salicibibacter sp. NKC5-3.</title>
        <authorList>
            <person name="Oh Y.J."/>
        </authorList>
    </citation>
    <scope>NUCLEOTIDE SEQUENCE [LARGE SCALE GENOMIC DNA]</scope>
    <source>
        <strain evidence="1 2">NKC5-3</strain>
    </source>
</reference>
<dbReference type="RefSeq" id="WP_200128481.1">
    <property type="nucleotide sequence ID" value="NZ_CP054705.1"/>
</dbReference>
<protein>
    <submittedName>
        <fullName evidence="1">YxeA family protein</fullName>
    </submittedName>
</protein>
<dbReference type="Proteomes" id="UP000595823">
    <property type="component" value="Chromosome"/>
</dbReference>
<dbReference type="InterPro" id="IPR006542">
    <property type="entry name" value="DUF1093"/>
</dbReference>
<keyword evidence="2" id="KW-1185">Reference proteome</keyword>
<dbReference type="NCBIfam" id="TIGR01655">
    <property type="entry name" value="yxeA_fam"/>
    <property type="match status" value="1"/>
</dbReference>
<dbReference type="PANTHER" id="PTHR36433:SF2">
    <property type="entry name" value="YXEA FAMILY PROTEIN"/>
    <property type="match status" value="1"/>
</dbReference>
<sequence length="118" mass="13691">MKKVFIVILAFFLFVVAVPIGIYFSVDEMTRVNLNPFTEEEQWYVQVDSEGIIGEEEQGAVYYELLAINEEGEQKDIEFMALNELKEDAYIQLIVEEEIVTTYEEVQEAEVPDHFNAN</sequence>
<evidence type="ECO:0000313" key="2">
    <source>
        <dbReference type="Proteomes" id="UP000595823"/>
    </source>
</evidence>
<dbReference type="SUPFAM" id="SSF159121">
    <property type="entry name" value="BC4932-like"/>
    <property type="match status" value="1"/>
</dbReference>
<name>A0A7T6Z300_9BACI</name>
<accession>A0A7T6Z300</accession>
<organism evidence="1 2">
    <name type="scientific">Salicibibacter cibarius</name>
    <dbReference type="NCBI Taxonomy" id="2743000"/>
    <lineage>
        <taxon>Bacteria</taxon>
        <taxon>Bacillati</taxon>
        <taxon>Bacillota</taxon>
        <taxon>Bacilli</taxon>
        <taxon>Bacillales</taxon>
        <taxon>Bacillaceae</taxon>
        <taxon>Salicibibacter</taxon>
    </lineage>
</organism>
<dbReference type="AlphaFoldDB" id="A0A7T6Z300"/>